<keyword evidence="11" id="KW-1185">Reference proteome</keyword>
<evidence type="ECO:0000256" key="8">
    <source>
        <dbReference type="ARBA" id="ARBA00023180"/>
    </source>
</evidence>
<name>A0A9W7XUB7_9FUNG</name>
<keyword evidence="5" id="KW-0518">Myosin</keyword>
<feature type="domain" description="Myosin motor" evidence="9">
    <location>
        <begin position="81"/>
        <end position="200"/>
    </location>
</feature>
<evidence type="ECO:0000256" key="2">
    <source>
        <dbReference type="ARBA" id="ARBA00022475"/>
    </source>
</evidence>
<dbReference type="GO" id="GO:0016459">
    <property type="term" value="C:myosin complex"/>
    <property type="evidence" value="ECO:0007669"/>
    <property type="project" value="UniProtKB-KW"/>
</dbReference>
<dbReference type="GO" id="GO:0003774">
    <property type="term" value="F:cytoskeletal motor activity"/>
    <property type="evidence" value="ECO:0007669"/>
    <property type="project" value="InterPro"/>
</dbReference>
<evidence type="ECO:0000256" key="6">
    <source>
        <dbReference type="ARBA" id="ARBA00023136"/>
    </source>
</evidence>
<dbReference type="OrthoDB" id="370884at2759"/>
<evidence type="ECO:0000313" key="10">
    <source>
        <dbReference type="EMBL" id="KAJ1718669.1"/>
    </source>
</evidence>
<evidence type="ECO:0000256" key="3">
    <source>
        <dbReference type="ARBA" id="ARBA00022679"/>
    </source>
</evidence>
<keyword evidence="8" id="KW-0325">Glycoprotein</keyword>
<comment type="caution">
    <text evidence="10">The sequence shown here is derived from an EMBL/GenBank/DDBJ whole genome shotgun (WGS) entry which is preliminary data.</text>
</comment>
<protein>
    <recommendedName>
        <fullName evidence="9">Myosin motor domain-containing protein</fullName>
    </recommendedName>
</protein>
<reference evidence="10" key="1">
    <citation type="submission" date="2022-07" db="EMBL/GenBank/DDBJ databases">
        <title>Phylogenomic reconstructions and comparative analyses of Kickxellomycotina fungi.</title>
        <authorList>
            <person name="Reynolds N.K."/>
            <person name="Stajich J.E."/>
            <person name="Barry K."/>
            <person name="Grigoriev I.V."/>
            <person name="Crous P."/>
            <person name="Smith M.E."/>
        </authorList>
    </citation>
    <scope>NUCLEOTIDE SEQUENCE</scope>
    <source>
        <strain evidence="10">NBRC 32514</strain>
    </source>
</reference>
<dbReference type="EMBL" id="JANBOJ010000735">
    <property type="protein sequence ID" value="KAJ1718669.1"/>
    <property type="molecule type" value="Genomic_DNA"/>
</dbReference>
<dbReference type="GO" id="GO:0030428">
    <property type="term" value="C:cell septum"/>
    <property type="evidence" value="ECO:0007669"/>
    <property type="project" value="TreeGrafter"/>
</dbReference>
<dbReference type="InterPro" id="IPR036961">
    <property type="entry name" value="Kinesin_motor_dom_sf"/>
</dbReference>
<dbReference type="PANTHER" id="PTHR22914:SF13">
    <property type="entry name" value="CHITIN SYNTHASE"/>
    <property type="match status" value="1"/>
</dbReference>
<evidence type="ECO:0000256" key="4">
    <source>
        <dbReference type="ARBA" id="ARBA00022692"/>
    </source>
</evidence>
<proteinExistence type="predicted"/>
<dbReference type="Pfam" id="PF00063">
    <property type="entry name" value="Myosin_head"/>
    <property type="match status" value="1"/>
</dbReference>
<dbReference type="GO" id="GO:0004100">
    <property type="term" value="F:chitin synthase activity"/>
    <property type="evidence" value="ECO:0007669"/>
    <property type="project" value="InterPro"/>
</dbReference>
<dbReference type="AlphaFoldDB" id="A0A9W7XUB7"/>
<evidence type="ECO:0000256" key="1">
    <source>
        <dbReference type="ARBA" id="ARBA00004651"/>
    </source>
</evidence>
<keyword evidence="3" id="KW-0808">Transferase</keyword>
<dbReference type="GO" id="GO:0031505">
    <property type="term" value="P:fungal-type cell wall organization"/>
    <property type="evidence" value="ECO:0007669"/>
    <property type="project" value="TreeGrafter"/>
</dbReference>
<evidence type="ECO:0000259" key="9">
    <source>
        <dbReference type="Pfam" id="PF00063"/>
    </source>
</evidence>
<dbReference type="Proteomes" id="UP001149813">
    <property type="component" value="Unassembled WGS sequence"/>
</dbReference>
<dbReference type="GO" id="GO:0006031">
    <property type="term" value="P:chitin biosynthetic process"/>
    <property type="evidence" value="ECO:0007669"/>
    <property type="project" value="TreeGrafter"/>
</dbReference>
<keyword evidence="7" id="KW-0505">Motor protein</keyword>
<dbReference type="SUPFAM" id="SSF52540">
    <property type="entry name" value="P-loop containing nucleoside triphosphate hydrolases"/>
    <property type="match status" value="1"/>
</dbReference>
<dbReference type="InterPro" id="IPR001609">
    <property type="entry name" value="Myosin_head_motor_dom-like"/>
</dbReference>
<dbReference type="InterPro" id="IPR027417">
    <property type="entry name" value="P-loop_NTPase"/>
</dbReference>
<evidence type="ECO:0000313" key="11">
    <source>
        <dbReference type="Proteomes" id="UP001149813"/>
    </source>
</evidence>
<dbReference type="Gene3D" id="3.40.850.10">
    <property type="entry name" value="Kinesin motor domain"/>
    <property type="match status" value="1"/>
</dbReference>
<comment type="subcellular location">
    <subcellularLocation>
        <location evidence="1">Cell membrane</location>
        <topology evidence="1">Multi-pass membrane protein</topology>
    </subcellularLocation>
</comment>
<dbReference type="GO" id="GO:0005886">
    <property type="term" value="C:plasma membrane"/>
    <property type="evidence" value="ECO:0007669"/>
    <property type="project" value="UniProtKB-SubCell"/>
</dbReference>
<dbReference type="Pfam" id="PF03142">
    <property type="entry name" value="Chitin_synth_2"/>
    <property type="match status" value="1"/>
</dbReference>
<feature type="non-terminal residue" evidence="10">
    <location>
        <position position="1"/>
    </location>
</feature>
<keyword evidence="6" id="KW-0472">Membrane</keyword>
<organism evidence="10 11">
    <name type="scientific">Coemansia erecta</name>
    <dbReference type="NCBI Taxonomy" id="147472"/>
    <lineage>
        <taxon>Eukaryota</taxon>
        <taxon>Fungi</taxon>
        <taxon>Fungi incertae sedis</taxon>
        <taxon>Zoopagomycota</taxon>
        <taxon>Kickxellomycotina</taxon>
        <taxon>Kickxellomycetes</taxon>
        <taxon>Kickxellales</taxon>
        <taxon>Kickxellaceae</taxon>
        <taxon>Coemansia</taxon>
    </lineage>
</organism>
<gene>
    <name evidence="10" type="ORF">LPJ53_006386</name>
</gene>
<dbReference type="PRINTS" id="PR00193">
    <property type="entry name" value="MYOSINHEAVY"/>
</dbReference>
<keyword evidence="2" id="KW-1003">Cell membrane</keyword>
<evidence type="ECO:0000256" key="5">
    <source>
        <dbReference type="ARBA" id="ARBA00023123"/>
    </source>
</evidence>
<dbReference type="PANTHER" id="PTHR22914">
    <property type="entry name" value="CHITIN SYNTHASE"/>
    <property type="match status" value="1"/>
</dbReference>
<accession>A0A9W7XUB7</accession>
<evidence type="ECO:0000256" key="7">
    <source>
        <dbReference type="ARBA" id="ARBA00023175"/>
    </source>
</evidence>
<sequence length="297" mass="32564">MDGGDHPVSAAAGGTTIDQVSQSVIDGFAYGVPYLRLKTSIIVTCHSEASLSSGLFSEEASMVYSMVYSMAGYGHMHDIAARNSLDPHMFELVAVAYAHMWRLRQDQAIVLSGVSGSGKLETAKLVCDQLSMLVVNGGQHSTKTQYQMAYPGTIVEVFGSAAMAESLGATRVGLWQEVQFNEHGHISGAKLAAFGLDRWREHFCTYLVIAKIGKPTEKSRPGNRGKRDSQMLLLHFLNRVHFEAPMSPLDLEIYHQMKNVIGVHPSLYEYLLMVDADTEVVPDSLTRLVACMVHDAK</sequence>
<keyword evidence="4" id="KW-0812">Transmembrane</keyword>
<dbReference type="GO" id="GO:0005524">
    <property type="term" value="F:ATP binding"/>
    <property type="evidence" value="ECO:0007669"/>
    <property type="project" value="InterPro"/>
</dbReference>
<dbReference type="InterPro" id="IPR004835">
    <property type="entry name" value="Chitin_synth"/>
</dbReference>